<evidence type="ECO:0000313" key="2">
    <source>
        <dbReference type="Proteomes" id="UP001597076"/>
    </source>
</evidence>
<dbReference type="RefSeq" id="WP_390283569.1">
    <property type="nucleotide sequence ID" value="NZ_JBHUDI010000001.1"/>
</dbReference>
<dbReference type="InterPro" id="IPR055975">
    <property type="entry name" value="DUF7553"/>
</dbReference>
<accession>A0ABD6BBR7</accession>
<dbReference type="EMBL" id="JBHUDI010000001">
    <property type="protein sequence ID" value="MFD1562205.1"/>
    <property type="molecule type" value="Genomic_DNA"/>
</dbReference>
<name>A0ABD6BBR7_9EURY</name>
<keyword evidence="2" id="KW-1185">Reference proteome</keyword>
<evidence type="ECO:0000313" key="1">
    <source>
        <dbReference type="EMBL" id="MFD1562205.1"/>
    </source>
</evidence>
<dbReference type="Pfam" id="PF24430">
    <property type="entry name" value="DUF7553"/>
    <property type="match status" value="1"/>
</dbReference>
<comment type="caution">
    <text evidence="1">The sequence shown here is derived from an EMBL/GenBank/DDBJ whole genome shotgun (WGS) entry which is preliminary data.</text>
</comment>
<gene>
    <name evidence="1" type="ORF">ACFR99_01300</name>
</gene>
<sequence length="76" mass="9259">MNKHLHDSLYYLRRAATHARLGAAEYRARLTNWVRTRLGREPDHEPSRVDRVRELEHRAERRARKTVRDARDRVMR</sequence>
<proteinExistence type="predicted"/>
<organism evidence="1 2">
    <name type="scientific">Haloarchaeobius amylolyticus</name>
    <dbReference type="NCBI Taxonomy" id="1198296"/>
    <lineage>
        <taxon>Archaea</taxon>
        <taxon>Methanobacteriati</taxon>
        <taxon>Methanobacteriota</taxon>
        <taxon>Stenosarchaea group</taxon>
        <taxon>Halobacteria</taxon>
        <taxon>Halobacteriales</taxon>
        <taxon>Halorubellaceae</taxon>
        <taxon>Haloarchaeobius</taxon>
    </lineage>
</organism>
<dbReference type="AlphaFoldDB" id="A0ABD6BBR7"/>
<reference evidence="1 2" key="1">
    <citation type="journal article" date="2019" name="Int. J. Syst. Evol. Microbiol.">
        <title>The Global Catalogue of Microorganisms (GCM) 10K type strain sequencing project: providing services to taxonomists for standard genome sequencing and annotation.</title>
        <authorList>
            <consortium name="The Broad Institute Genomics Platform"/>
            <consortium name="The Broad Institute Genome Sequencing Center for Infectious Disease"/>
            <person name="Wu L."/>
            <person name="Ma J."/>
        </authorList>
    </citation>
    <scope>NUCLEOTIDE SEQUENCE [LARGE SCALE GENOMIC DNA]</scope>
    <source>
        <strain evidence="1 2">CGMCC 1.12230</strain>
    </source>
</reference>
<dbReference type="Proteomes" id="UP001597076">
    <property type="component" value="Unassembled WGS sequence"/>
</dbReference>
<protein>
    <submittedName>
        <fullName evidence="1">Uncharacterized protein</fullName>
    </submittedName>
</protein>